<reference evidence="2" key="2">
    <citation type="submission" date="2020-11" db="EMBL/GenBank/DDBJ databases">
        <authorList>
            <consortium name="DOE Joint Genome Institute"/>
            <person name="Kuo A."/>
            <person name="Miyauchi S."/>
            <person name="Kiss E."/>
            <person name="Drula E."/>
            <person name="Kohler A."/>
            <person name="Sanchez-Garcia M."/>
            <person name="Andreopoulos B."/>
            <person name="Barry K.W."/>
            <person name="Bonito G."/>
            <person name="Buee M."/>
            <person name="Carver A."/>
            <person name="Chen C."/>
            <person name="Cichocki N."/>
            <person name="Clum A."/>
            <person name="Culley D."/>
            <person name="Crous P.W."/>
            <person name="Fauchery L."/>
            <person name="Girlanda M."/>
            <person name="Hayes R."/>
            <person name="Keri Z."/>
            <person name="Labutti K."/>
            <person name="Lipzen A."/>
            <person name="Lombard V."/>
            <person name="Magnuson J."/>
            <person name="Maillard F."/>
            <person name="Morin E."/>
            <person name="Murat C."/>
            <person name="Nolan M."/>
            <person name="Ohm R."/>
            <person name="Pangilinan J."/>
            <person name="Pereira M."/>
            <person name="Perotto S."/>
            <person name="Peter M."/>
            <person name="Riley R."/>
            <person name="Sitrit Y."/>
            <person name="Stielow B."/>
            <person name="Szollosi G."/>
            <person name="Zifcakova L."/>
            <person name="Stursova M."/>
            <person name="Spatafora J.W."/>
            <person name="Tedersoo L."/>
            <person name="Vaario L.-M."/>
            <person name="Yamada A."/>
            <person name="Yan M."/>
            <person name="Wang P."/>
            <person name="Xu J."/>
            <person name="Bruns T."/>
            <person name="Baldrian P."/>
            <person name="Vilgalys R."/>
            <person name="Henrissat B."/>
            <person name="Grigoriev I.V."/>
            <person name="Hibbett D."/>
            <person name="Nagy L.G."/>
            <person name="Martin F.M."/>
        </authorList>
    </citation>
    <scope>NUCLEOTIDE SEQUENCE</scope>
    <source>
        <strain evidence="2">UH-Tt-Lm1</strain>
    </source>
</reference>
<evidence type="ECO:0000313" key="2">
    <source>
        <dbReference type="EMBL" id="KAF9790995.1"/>
    </source>
</evidence>
<dbReference type="AlphaFoldDB" id="A0A9P6HR39"/>
<gene>
    <name evidence="2" type="ORF">BJ322DRAFT_1039127</name>
</gene>
<accession>A0A9P6HR39</accession>
<reference evidence="2" key="1">
    <citation type="journal article" date="2020" name="Nat. Commun.">
        <title>Large-scale genome sequencing of mycorrhizal fungi provides insights into the early evolution of symbiotic traits.</title>
        <authorList>
            <person name="Miyauchi S."/>
            <person name="Kiss E."/>
            <person name="Kuo A."/>
            <person name="Drula E."/>
            <person name="Kohler A."/>
            <person name="Sanchez-Garcia M."/>
            <person name="Morin E."/>
            <person name="Andreopoulos B."/>
            <person name="Barry K.W."/>
            <person name="Bonito G."/>
            <person name="Buee M."/>
            <person name="Carver A."/>
            <person name="Chen C."/>
            <person name="Cichocki N."/>
            <person name="Clum A."/>
            <person name="Culley D."/>
            <person name="Crous P.W."/>
            <person name="Fauchery L."/>
            <person name="Girlanda M."/>
            <person name="Hayes R.D."/>
            <person name="Keri Z."/>
            <person name="LaButti K."/>
            <person name="Lipzen A."/>
            <person name="Lombard V."/>
            <person name="Magnuson J."/>
            <person name="Maillard F."/>
            <person name="Murat C."/>
            <person name="Nolan M."/>
            <person name="Ohm R.A."/>
            <person name="Pangilinan J."/>
            <person name="Pereira M.F."/>
            <person name="Perotto S."/>
            <person name="Peter M."/>
            <person name="Pfister S."/>
            <person name="Riley R."/>
            <person name="Sitrit Y."/>
            <person name="Stielow J.B."/>
            <person name="Szollosi G."/>
            <person name="Zifcakova L."/>
            <person name="Stursova M."/>
            <person name="Spatafora J.W."/>
            <person name="Tedersoo L."/>
            <person name="Vaario L.M."/>
            <person name="Yamada A."/>
            <person name="Yan M."/>
            <person name="Wang P."/>
            <person name="Xu J."/>
            <person name="Bruns T."/>
            <person name="Baldrian P."/>
            <person name="Vilgalys R."/>
            <person name="Dunand C."/>
            <person name="Henrissat B."/>
            <person name="Grigoriev I.V."/>
            <person name="Hibbett D."/>
            <person name="Nagy L.G."/>
            <person name="Martin F.M."/>
        </authorList>
    </citation>
    <scope>NUCLEOTIDE SEQUENCE</scope>
    <source>
        <strain evidence="2">UH-Tt-Lm1</strain>
    </source>
</reference>
<evidence type="ECO:0000256" key="1">
    <source>
        <dbReference type="SAM" id="MobiDB-lite"/>
    </source>
</evidence>
<protein>
    <submittedName>
        <fullName evidence="2">Uncharacterized protein</fullName>
    </submittedName>
</protein>
<comment type="caution">
    <text evidence="2">The sequence shown here is derived from an EMBL/GenBank/DDBJ whole genome shotgun (WGS) entry which is preliminary data.</text>
</comment>
<name>A0A9P6HR39_9AGAM</name>
<feature type="region of interest" description="Disordered" evidence="1">
    <location>
        <begin position="94"/>
        <end position="118"/>
    </location>
</feature>
<proteinExistence type="predicted"/>
<sequence>MELPQPAALPATHLNLLLPTDLMFLAIPPIYEIITTKTTFSVGFNTAQISCDNVSPPHRHAHTRKSSSPILAHPGAPDLCGDNISSLHCRAHTRKTSSPTPVHLGASHLHRHSTPISTPSREVERLLRVCSFTRGKPGHPFGSQFHSLPVPS</sequence>
<organism evidence="2 3">
    <name type="scientific">Thelephora terrestris</name>
    <dbReference type="NCBI Taxonomy" id="56493"/>
    <lineage>
        <taxon>Eukaryota</taxon>
        <taxon>Fungi</taxon>
        <taxon>Dikarya</taxon>
        <taxon>Basidiomycota</taxon>
        <taxon>Agaricomycotina</taxon>
        <taxon>Agaricomycetes</taxon>
        <taxon>Thelephorales</taxon>
        <taxon>Thelephoraceae</taxon>
        <taxon>Thelephora</taxon>
    </lineage>
</organism>
<evidence type="ECO:0000313" key="3">
    <source>
        <dbReference type="Proteomes" id="UP000736335"/>
    </source>
</evidence>
<dbReference type="Proteomes" id="UP000736335">
    <property type="component" value="Unassembled WGS sequence"/>
</dbReference>
<keyword evidence="3" id="KW-1185">Reference proteome</keyword>
<dbReference type="EMBL" id="WIUZ02000002">
    <property type="protein sequence ID" value="KAF9790995.1"/>
    <property type="molecule type" value="Genomic_DNA"/>
</dbReference>